<protein>
    <submittedName>
        <fullName evidence="2">Uncharacterized protein</fullName>
    </submittedName>
</protein>
<dbReference type="OrthoDB" id="2941170at2"/>
<name>A0A4Z0GS50_9BACL</name>
<evidence type="ECO:0000313" key="2">
    <source>
        <dbReference type="EMBL" id="TGA99995.1"/>
    </source>
</evidence>
<reference evidence="2 3" key="1">
    <citation type="journal article" date="2015" name="Int. J. Syst. Evol. Microbiol.">
        <title>Sporolactobacillus shoreae sp. nov. and Sporolactobacillus spathodeae sp. nov., two spore-forming lactic acid bacteria isolated from tree barks in Thailand.</title>
        <authorList>
            <person name="Thamacharoensuk T."/>
            <person name="Kitahara M."/>
            <person name="Ohkuma M."/>
            <person name="Thongchul N."/>
            <person name="Tanasupawat S."/>
        </authorList>
    </citation>
    <scope>NUCLEOTIDE SEQUENCE [LARGE SCALE GENOMIC DNA]</scope>
    <source>
        <strain evidence="2 3">BK92</strain>
    </source>
</reference>
<organism evidence="2 3">
    <name type="scientific">Sporolactobacillus shoreae</name>
    <dbReference type="NCBI Taxonomy" id="1465501"/>
    <lineage>
        <taxon>Bacteria</taxon>
        <taxon>Bacillati</taxon>
        <taxon>Bacillota</taxon>
        <taxon>Bacilli</taxon>
        <taxon>Bacillales</taxon>
        <taxon>Sporolactobacillaceae</taxon>
        <taxon>Sporolactobacillus</taxon>
    </lineage>
</organism>
<gene>
    <name evidence="2" type="ORF">E4665_03335</name>
</gene>
<keyword evidence="3" id="KW-1185">Reference proteome</keyword>
<accession>A0A4Z0GS50</accession>
<dbReference type="RefSeq" id="WP_135347390.1">
    <property type="nucleotide sequence ID" value="NZ_SRJD01000002.1"/>
</dbReference>
<keyword evidence="1" id="KW-0175">Coiled coil</keyword>
<dbReference type="Proteomes" id="UP000298347">
    <property type="component" value="Unassembled WGS sequence"/>
</dbReference>
<dbReference type="EMBL" id="SRJD01000002">
    <property type="protein sequence ID" value="TGA99995.1"/>
    <property type="molecule type" value="Genomic_DNA"/>
</dbReference>
<proteinExistence type="predicted"/>
<evidence type="ECO:0000256" key="1">
    <source>
        <dbReference type="SAM" id="Coils"/>
    </source>
</evidence>
<feature type="coiled-coil region" evidence="1">
    <location>
        <begin position="82"/>
        <end position="109"/>
    </location>
</feature>
<comment type="caution">
    <text evidence="2">The sequence shown here is derived from an EMBL/GenBank/DDBJ whole genome shotgun (WGS) entry which is preliminary data.</text>
</comment>
<dbReference type="AlphaFoldDB" id="A0A4Z0GS50"/>
<evidence type="ECO:0000313" key="3">
    <source>
        <dbReference type="Proteomes" id="UP000298347"/>
    </source>
</evidence>
<sequence length="125" mass="13915">MGDFIIETVEAVGKYFGIGLSDAERKRGKYGQLYHRLNLLIGQVEADVAAISRQIRSYEGSHPVPKTKVPGVEFSASRGQVDDQLKAKSQALEMKLSEAKEARSKAKQAFNHYQYVAAEENRKKG</sequence>